<dbReference type="EMBL" id="BSXV01001248">
    <property type="protein sequence ID" value="GME92242.1"/>
    <property type="molecule type" value="Genomic_DNA"/>
</dbReference>
<keyword evidence="2" id="KW-1185">Reference proteome</keyword>
<evidence type="ECO:0000313" key="2">
    <source>
        <dbReference type="Proteomes" id="UP001165101"/>
    </source>
</evidence>
<accession>A0ACB5TP29</accession>
<proteinExistence type="predicted"/>
<reference evidence="1" key="1">
    <citation type="submission" date="2023-04" db="EMBL/GenBank/DDBJ databases">
        <title>Candida boidinii NBRC 1967.</title>
        <authorList>
            <person name="Ichikawa N."/>
            <person name="Sato H."/>
            <person name="Tonouchi N."/>
        </authorList>
    </citation>
    <scope>NUCLEOTIDE SEQUENCE</scope>
    <source>
        <strain evidence="1">NBRC 1967</strain>
    </source>
</reference>
<gene>
    <name evidence="1" type="ORF">Cboi01_000264900</name>
</gene>
<protein>
    <submittedName>
        <fullName evidence="1">Unnamed protein product</fullName>
    </submittedName>
</protein>
<dbReference type="Proteomes" id="UP001165101">
    <property type="component" value="Unassembled WGS sequence"/>
</dbReference>
<evidence type="ECO:0000313" key="1">
    <source>
        <dbReference type="EMBL" id="GME92242.1"/>
    </source>
</evidence>
<organism evidence="1 2">
    <name type="scientific">Candida boidinii</name>
    <name type="common">Yeast</name>
    <dbReference type="NCBI Taxonomy" id="5477"/>
    <lineage>
        <taxon>Eukaryota</taxon>
        <taxon>Fungi</taxon>
        <taxon>Dikarya</taxon>
        <taxon>Ascomycota</taxon>
        <taxon>Saccharomycotina</taxon>
        <taxon>Pichiomycetes</taxon>
        <taxon>Pichiales</taxon>
        <taxon>Pichiaceae</taxon>
        <taxon>Ogataea</taxon>
        <taxon>Ogataea/Candida clade</taxon>
    </lineage>
</organism>
<sequence>MSGKLQPTTEEINEETSKFQAISNPKLQESEYVHDVYNHIADHFSQTRYKPWPIVTDFLETRKQYSLGLDVGCGNGKYLNINSKLYMIGSDHSSGLVNQAKGLHKGEINNDLVLSDGLTLPHPTGLFDFAISIAVIHHFATEERRIQAILEILRCLHKGGQALIYCWALEQENSRRGWKEGMDQDVLVPWVLSKNQPKTSKAQKAPKRKNNKNKKNDDPENQEHENTQSEQIEEEKEQEQEKEQVVVSEPEPVKSEVRMRYYHLYKKNELKENAELAGGKVVRDGYERDNWWVVVEKI</sequence>
<name>A0ACB5TP29_CANBO</name>
<comment type="caution">
    <text evidence="1">The sequence shown here is derived from an EMBL/GenBank/DDBJ whole genome shotgun (WGS) entry which is preliminary data.</text>
</comment>